<keyword evidence="12 17" id="KW-0238">DNA-binding</keyword>
<keyword evidence="8 17" id="KW-0863">Zinc-finger</keyword>
<keyword evidence="2 17" id="KW-0963">Cytoplasm</keyword>
<evidence type="ECO:0000313" key="20">
    <source>
        <dbReference type="Proteomes" id="UP000535838"/>
    </source>
</evidence>
<evidence type="ECO:0000256" key="6">
    <source>
        <dbReference type="ARBA" id="ARBA00022763"/>
    </source>
</evidence>
<evidence type="ECO:0000256" key="17">
    <source>
        <dbReference type="HAMAP-Rule" id="MF_00205"/>
    </source>
</evidence>
<accession>A0A841SRK3</accession>
<dbReference type="Proteomes" id="UP000535838">
    <property type="component" value="Unassembled WGS sequence"/>
</dbReference>
<dbReference type="Pfam" id="PF17755">
    <property type="entry name" value="UvrA_DNA-bind"/>
    <property type="match status" value="1"/>
</dbReference>
<evidence type="ECO:0000256" key="4">
    <source>
        <dbReference type="ARBA" id="ARBA00022737"/>
    </source>
</evidence>
<feature type="binding site" evidence="17">
    <location>
        <begin position="33"/>
        <end position="40"/>
    </location>
    <ligand>
        <name>ATP</name>
        <dbReference type="ChEBI" id="CHEBI:30616"/>
    </ligand>
</feature>
<evidence type="ECO:0000256" key="9">
    <source>
        <dbReference type="ARBA" id="ARBA00022833"/>
    </source>
</evidence>
<dbReference type="GO" id="GO:0006289">
    <property type="term" value="P:nucleotide-excision repair"/>
    <property type="evidence" value="ECO:0007669"/>
    <property type="project" value="UniProtKB-UniRule"/>
</dbReference>
<dbReference type="Gene3D" id="1.20.1580.10">
    <property type="entry name" value="ABC transporter ATPase like domain"/>
    <property type="match status" value="3"/>
</dbReference>
<dbReference type="Pfam" id="PF17760">
    <property type="entry name" value="UvrA_inter"/>
    <property type="match status" value="1"/>
</dbReference>
<keyword evidence="19" id="KW-0378">Hydrolase</keyword>
<feature type="binding site" evidence="17">
    <location>
        <begin position="639"/>
        <end position="646"/>
    </location>
    <ligand>
        <name>ATP</name>
        <dbReference type="ChEBI" id="CHEBI:30616"/>
    </ligand>
</feature>
<keyword evidence="17" id="KW-0742">SOS response</keyword>
<dbReference type="GO" id="GO:0009432">
    <property type="term" value="P:SOS response"/>
    <property type="evidence" value="ECO:0007669"/>
    <property type="project" value="UniProtKB-UniRule"/>
</dbReference>
<dbReference type="GO" id="GO:0016887">
    <property type="term" value="F:ATP hydrolysis activity"/>
    <property type="evidence" value="ECO:0007669"/>
    <property type="project" value="InterPro"/>
</dbReference>
<dbReference type="GO" id="GO:0009380">
    <property type="term" value="C:excinuclease repair complex"/>
    <property type="evidence" value="ECO:0007669"/>
    <property type="project" value="InterPro"/>
</dbReference>
<dbReference type="PROSITE" id="PS50893">
    <property type="entry name" value="ABC_TRANSPORTER_2"/>
    <property type="match status" value="1"/>
</dbReference>
<feature type="domain" description="ABC transporter" evidence="18">
    <location>
        <begin position="604"/>
        <end position="935"/>
    </location>
</feature>
<evidence type="ECO:0000256" key="16">
    <source>
        <dbReference type="ARBA" id="ARBA00042156"/>
    </source>
</evidence>
<keyword evidence="20" id="KW-1185">Reference proteome</keyword>
<evidence type="ECO:0000256" key="1">
    <source>
        <dbReference type="ARBA" id="ARBA00004496"/>
    </source>
</evidence>
<dbReference type="GO" id="GO:0009381">
    <property type="term" value="F:excinuclease ABC activity"/>
    <property type="evidence" value="ECO:0007669"/>
    <property type="project" value="UniProtKB-UniRule"/>
</dbReference>
<dbReference type="InterPro" id="IPR004602">
    <property type="entry name" value="UvrA"/>
</dbReference>
<evidence type="ECO:0000256" key="5">
    <source>
        <dbReference type="ARBA" id="ARBA00022741"/>
    </source>
</evidence>
<dbReference type="NCBIfam" id="NF001503">
    <property type="entry name" value="PRK00349.1"/>
    <property type="match status" value="1"/>
</dbReference>
<sequence length="954" mass="105348">MANESIVIKGARAHNLKNIDVTIPRDKFVVLTGLSGSGKSSLAFDTIYAEGQRRYVESLSAYARQFLGQMDKPDVDSIDGLSPAISIDQKTTSRNPRSTVGTVTEIYDYLRLLFARIGRPHCPDHGVEITSQTVEQMVDRIMEYPERTRLQILAPIVSGRKGEHVKLLADVQKQGFVRVRVNGEIRDLGEKIELEKNKKHSIEVVVDRIVVKEDVATRLADSLETALKLSDGQVIVDVIDKEELLFNSKLACPVCGFSIEELAPRMFSFNSPFGACPECDGLGAKMVIDPDLLLPDRGKSIDQGAFEAWAGSTSNYYPQFLAAVCEHYGIPTDKPVSELSDKQLNTILYGTGGERVRFRYENEFGHSRDAYVPFEGIVHNLERRYRDTASDGIREFIEEYMSAQPCGKCKGHRLKPETLAVTIAGENISYVTSLSIGDAQRFFEGLELNEKELQIANLILKEINNRLGFLVNVGLQYLTMSRAAGTLSGGEAQRIRLATQIGSSLMGVLYILDEPSIGLHQRDNDRLIQTLEHMRDLGNTLIVVEHDEDTMRAADYLIDIGPGAGVHGGRVIAQGTPEEVMANENSLTGAYLSGRKFIPVPLERRKPNGKWLEVKGAKENNLKNLSVKIPLGVFTAVTGVSGSGKSTLVNEIVYKTLARDLNRAKTRPGEYKEMLGIEHLEKVIDIDQSPIGRTPRSNPATYTGLFDDIRDVFAMTNESKVRGYKKGRFSFNVKGGRCEACKGDGIIKIEMHFLPDVYVPCEVCKGKRYNRETLEVKYKGKSIAEVLEMTIEAATEFFQNIPRIHRKVSTLLDVGLGYMTLGQPSTTMSGGEAQRVKLAAELYRRSTGKTLYILDEPTTGLHADDIDRLLQVLQKLVDSGESVLVIEHNLDVIKTADYLIDLGPEGGSGGGTIVGTGTPEQLAENAKSYTGRYLGPVLERDRARTEAAMAASSN</sequence>
<keyword evidence="9 17" id="KW-0862">Zinc</keyword>
<keyword evidence="11 17" id="KW-0267">Excision nuclease</keyword>
<comment type="caution">
    <text evidence="19">The sequence shown here is derived from an EMBL/GenBank/DDBJ whole genome shotgun (WGS) entry which is preliminary data.</text>
</comment>
<keyword evidence="3 17" id="KW-0479">Metal-binding</keyword>
<evidence type="ECO:0000256" key="11">
    <source>
        <dbReference type="ARBA" id="ARBA00022881"/>
    </source>
</evidence>
<reference evidence="19 20" key="1">
    <citation type="submission" date="2020-08" db="EMBL/GenBank/DDBJ databases">
        <title>Cohnella phylogeny.</title>
        <authorList>
            <person name="Dunlap C."/>
        </authorList>
    </citation>
    <scope>NUCLEOTIDE SEQUENCE [LARGE SCALE GENOMIC DNA]</scope>
    <source>
        <strain evidence="19 20">DSM 25241</strain>
    </source>
</reference>
<dbReference type="Gene3D" id="1.10.8.280">
    <property type="entry name" value="ABC transporter ATPase domain-like"/>
    <property type="match status" value="1"/>
</dbReference>
<dbReference type="InterPro" id="IPR003439">
    <property type="entry name" value="ABC_transporter-like_ATP-bd"/>
</dbReference>
<dbReference type="CDD" id="cd03271">
    <property type="entry name" value="ABC_UvrA_II"/>
    <property type="match status" value="1"/>
</dbReference>
<evidence type="ECO:0000259" key="18">
    <source>
        <dbReference type="PROSITE" id="PS50893"/>
    </source>
</evidence>
<dbReference type="AlphaFoldDB" id="A0A841SRK3"/>
<dbReference type="SMART" id="SM00382">
    <property type="entry name" value="AAA"/>
    <property type="match status" value="2"/>
</dbReference>
<comment type="subunit">
    <text evidence="17">Forms a heterotetramer with UvrB during the search for lesions.</text>
</comment>
<keyword evidence="6 17" id="KW-0227">DNA damage</keyword>
<evidence type="ECO:0000256" key="3">
    <source>
        <dbReference type="ARBA" id="ARBA00022723"/>
    </source>
</evidence>
<dbReference type="InterPro" id="IPR041102">
    <property type="entry name" value="UvrA_inter"/>
</dbReference>
<comment type="subcellular location">
    <subcellularLocation>
        <location evidence="1 17">Cytoplasm</location>
    </subcellularLocation>
</comment>
<name>A0A841SRK3_9BACL</name>
<evidence type="ECO:0000256" key="10">
    <source>
        <dbReference type="ARBA" id="ARBA00022840"/>
    </source>
</evidence>
<dbReference type="SUPFAM" id="SSF52540">
    <property type="entry name" value="P-loop containing nucleoside triphosphate hydrolases"/>
    <property type="match status" value="2"/>
</dbReference>
<dbReference type="RefSeq" id="WP_185117776.1">
    <property type="nucleotide sequence ID" value="NZ_JACJVQ010000001.1"/>
</dbReference>
<dbReference type="NCBIfam" id="TIGR00630">
    <property type="entry name" value="uvra"/>
    <property type="match status" value="1"/>
</dbReference>
<evidence type="ECO:0000256" key="13">
    <source>
        <dbReference type="ARBA" id="ARBA00023204"/>
    </source>
</evidence>
<dbReference type="GO" id="GO:0005737">
    <property type="term" value="C:cytoplasm"/>
    <property type="evidence" value="ECO:0007669"/>
    <property type="project" value="UniProtKB-SubCell"/>
</dbReference>
<dbReference type="InterPro" id="IPR017871">
    <property type="entry name" value="ABC_transporter-like_CS"/>
</dbReference>
<gene>
    <name evidence="17 19" type="primary">uvrA</name>
    <name evidence="19" type="ORF">H7B67_00135</name>
</gene>
<proteinExistence type="inferred from homology"/>
<evidence type="ECO:0000313" key="19">
    <source>
        <dbReference type="EMBL" id="MBB6632530.1"/>
    </source>
</evidence>
<dbReference type="FunFam" id="1.20.1580.10:FF:000002">
    <property type="entry name" value="UvrABC system protein A"/>
    <property type="match status" value="1"/>
</dbReference>
<feature type="zinc finger region" description="C4-type" evidence="17">
    <location>
        <begin position="738"/>
        <end position="764"/>
    </location>
</feature>
<comment type="similarity">
    <text evidence="14 17">Belongs to the ABC transporter superfamily. UvrA family.</text>
</comment>
<dbReference type="Gene3D" id="3.30.190.20">
    <property type="match status" value="1"/>
</dbReference>
<keyword evidence="13 17" id="KW-0234">DNA repair</keyword>
<dbReference type="PANTHER" id="PTHR43152:SF3">
    <property type="entry name" value="UVRABC SYSTEM PROTEIN A"/>
    <property type="match status" value="1"/>
</dbReference>
<dbReference type="Gene3D" id="3.40.50.300">
    <property type="entry name" value="P-loop containing nucleotide triphosphate hydrolases"/>
    <property type="match status" value="3"/>
</dbReference>
<comment type="function">
    <text evidence="17">The UvrABC repair system catalyzes the recognition and processing of DNA lesions. UvrA is an ATPase and a DNA-binding protein. A damage recognition complex composed of 2 UvrA and 2 UvrB subunits scans DNA for abnormalities. When the presence of a lesion has been verified by UvrB, the UvrA molecules dissociate.</text>
</comment>
<evidence type="ECO:0000256" key="2">
    <source>
        <dbReference type="ARBA" id="ARBA00022490"/>
    </source>
</evidence>
<dbReference type="GO" id="GO:0003677">
    <property type="term" value="F:DNA binding"/>
    <property type="evidence" value="ECO:0007669"/>
    <property type="project" value="UniProtKB-UniRule"/>
</dbReference>
<feature type="zinc finger region" description="C4-type" evidence="17">
    <location>
        <begin position="252"/>
        <end position="279"/>
    </location>
</feature>
<dbReference type="GO" id="GO:0005524">
    <property type="term" value="F:ATP binding"/>
    <property type="evidence" value="ECO:0007669"/>
    <property type="project" value="UniProtKB-UniRule"/>
</dbReference>
<evidence type="ECO:0000256" key="8">
    <source>
        <dbReference type="ARBA" id="ARBA00022771"/>
    </source>
</evidence>
<dbReference type="CDD" id="cd03270">
    <property type="entry name" value="ABC_UvrA_I"/>
    <property type="match status" value="1"/>
</dbReference>
<keyword evidence="4 17" id="KW-0677">Repeat</keyword>
<evidence type="ECO:0000256" key="15">
    <source>
        <dbReference type="ARBA" id="ARBA00039316"/>
    </source>
</evidence>
<dbReference type="InterPro" id="IPR003593">
    <property type="entry name" value="AAA+_ATPase"/>
</dbReference>
<evidence type="ECO:0000256" key="7">
    <source>
        <dbReference type="ARBA" id="ARBA00022769"/>
    </source>
</evidence>
<keyword evidence="7 17" id="KW-0228">DNA excision</keyword>
<dbReference type="PROSITE" id="PS00211">
    <property type="entry name" value="ABC_TRANSPORTER_1"/>
    <property type="match status" value="2"/>
</dbReference>
<keyword evidence="10 17" id="KW-0067">ATP-binding</keyword>
<protein>
    <recommendedName>
        <fullName evidence="15 17">UvrABC system protein A</fullName>
        <shortName evidence="17">UvrA protein</shortName>
    </recommendedName>
    <alternativeName>
        <fullName evidence="16 17">Excinuclease ABC subunit A</fullName>
    </alternativeName>
</protein>
<dbReference type="InterPro" id="IPR027417">
    <property type="entry name" value="P-loop_NTPase"/>
</dbReference>
<evidence type="ECO:0000256" key="14">
    <source>
        <dbReference type="ARBA" id="ARBA00038000"/>
    </source>
</evidence>
<organism evidence="19 20">
    <name type="scientific">Cohnella thailandensis</name>
    <dbReference type="NCBI Taxonomy" id="557557"/>
    <lineage>
        <taxon>Bacteria</taxon>
        <taxon>Bacillati</taxon>
        <taxon>Bacillota</taxon>
        <taxon>Bacilli</taxon>
        <taxon>Bacillales</taxon>
        <taxon>Paenibacillaceae</taxon>
        <taxon>Cohnella</taxon>
    </lineage>
</organism>
<dbReference type="EMBL" id="JACJVQ010000001">
    <property type="protein sequence ID" value="MBB6632530.1"/>
    <property type="molecule type" value="Genomic_DNA"/>
</dbReference>
<evidence type="ECO:0000256" key="12">
    <source>
        <dbReference type="ARBA" id="ARBA00023125"/>
    </source>
</evidence>
<dbReference type="HAMAP" id="MF_00205">
    <property type="entry name" value="UvrA"/>
    <property type="match status" value="1"/>
</dbReference>
<dbReference type="GO" id="GO:0008270">
    <property type="term" value="F:zinc ion binding"/>
    <property type="evidence" value="ECO:0007669"/>
    <property type="project" value="UniProtKB-UniRule"/>
</dbReference>
<dbReference type="PANTHER" id="PTHR43152">
    <property type="entry name" value="UVRABC SYSTEM PROTEIN A"/>
    <property type="match status" value="1"/>
</dbReference>
<keyword evidence="5 17" id="KW-0547">Nucleotide-binding</keyword>
<dbReference type="InterPro" id="IPR041552">
    <property type="entry name" value="UvrA_DNA-bd"/>
</dbReference>